<dbReference type="Proteomes" id="UP000434172">
    <property type="component" value="Unassembled WGS sequence"/>
</dbReference>
<feature type="region of interest" description="Disordered" evidence="7">
    <location>
        <begin position="145"/>
        <end position="171"/>
    </location>
</feature>
<dbReference type="GO" id="GO:0006351">
    <property type="term" value="P:DNA-templated transcription"/>
    <property type="evidence" value="ECO:0007669"/>
    <property type="project" value="InterPro"/>
</dbReference>
<feature type="domain" description="Zn(2)-C6 fungal-type" evidence="8">
    <location>
        <begin position="14"/>
        <end position="43"/>
    </location>
</feature>
<reference evidence="9 10" key="1">
    <citation type="submission" date="2019-12" db="EMBL/GenBank/DDBJ databases">
        <title>A genome sequence resource for the geographically widespread anthracnose pathogen Colletotrichum asianum.</title>
        <authorList>
            <person name="Meng Y."/>
        </authorList>
    </citation>
    <scope>NUCLEOTIDE SEQUENCE [LARGE SCALE GENOMIC DNA]</scope>
    <source>
        <strain evidence="9 10">ICMP 18580</strain>
    </source>
</reference>
<evidence type="ECO:0000256" key="3">
    <source>
        <dbReference type="ARBA" id="ARBA00023015"/>
    </source>
</evidence>
<keyword evidence="10" id="KW-1185">Reference proteome</keyword>
<comment type="caution">
    <text evidence="9">The sequence shown here is derived from an EMBL/GenBank/DDBJ whole genome shotgun (WGS) entry which is preliminary data.</text>
</comment>
<keyword evidence="1" id="KW-0479">Metal-binding</keyword>
<keyword evidence="2" id="KW-0862">Zinc</keyword>
<keyword evidence="5" id="KW-0804">Transcription</keyword>
<dbReference type="SMART" id="SM00906">
    <property type="entry name" value="Fungal_trans"/>
    <property type="match status" value="1"/>
</dbReference>
<keyword evidence="6" id="KW-0539">Nucleus</keyword>
<dbReference type="PROSITE" id="PS00463">
    <property type="entry name" value="ZN2_CY6_FUNGAL_1"/>
    <property type="match status" value="1"/>
</dbReference>
<evidence type="ECO:0000256" key="5">
    <source>
        <dbReference type="ARBA" id="ARBA00023163"/>
    </source>
</evidence>
<keyword evidence="4" id="KW-0238">DNA-binding</keyword>
<proteinExistence type="predicted"/>
<evidence type="ECO:0000313" key="10">
    <source>
        <dbReference type="Proteomes" id="UP000434172"/>
    </source>
</evidence>
<dbReference type="Pfam" id="PF04082">
    <property type="entry name" value="Fungal_trans"/>
    <property type="match status" value="1"/>
</dbReference>
<keyword evidence="3" id="KW-0805">Transcription regulation</keyword>
<gene>
    <name evidence="9" type="ORF">GQ607_010830</name>
</gene>
<evidence type="ECO:0000256" key="2">
    <source>
        <dbReference type="ARBA" id="ARBA00022833"/>
    </source>
</evidence>
<evidence type="ECO:0000259" key="8">
    <source>
        <dbReference type="PROSITE" id="PS50048"/>
    </source>
</evidence>
<dbReference type="PROSITE" id="PS50048">
    <property type="entry name" value="ZN2_CY6_FUNGAL_2"/>
    <property type="match status" value="1"/>
</dbReference>
<dbReference type="SUPFAM" id="SSF57701">
    <property type="entry name" value="Zn2/Cys6 DNA-binding domain"/>
    <property type="match status" value="1"/>
</dbReference>
<dbReference type="GO" id="GO:0008270">
    <property type="term" value="F:zinc ion binding"/>
    <property type="evidence" value="ECO:0007669"/>
    <property type="project" value="InterPro"/>
</dbReference>
<organism evidence="9 10">
    <name type="scientific">Colletotrichum asianum</name>
    <dbReference type="NCBI Taxonomy" id="702518"/>
    <lineage>
        <taxon>Eukaryota</taxon>
        <taxon>Fungi</taxon>
        <taxon>Dikarya</taxon>
        <taxon>Ascomycota</taxon>
        <taxon>Pezizomycotina</taxon>
        <taxon>Sordariomycetes</taxon>
        <taxon>Hypocreomycetidae</taxon>
        <taxon>Glomerellales</taxon>
        <taxon>Glomerellaceae</taxon>
        <taxon>Colletotrichum</taxon>
        <taxon>Colletotrichum gloeosporioides species complex</taxon>
    </lineage>
</organism>
<dbReference type="EMBL" id="WOWK01000066">
    <property type="protein sequence ID" value="KAF0321897.1"/>
    <property type="molecule type" value="Genomic_DNA"/>
</dbReference>
<evidence type="ECO:0000256" key="6">
    <source>
        <dbReference type="ARBA" id="ARBA00023242"/>
    </source>
</evidence>
<dbReference type="PANTHER" id="PTHR31944:SF131">
    <property type="entry name" value="HEME-RESPONSIVE ZINC FINGER TRANSCRIPTION FACTOR HAP1"/>
    <property type="match status" value="1"/>
</dbReference>
<dbReference type="CDD" id="cd12148">
    <property type="entry name" value="fungal_TF_MHR"/>
    <property type="match status" value="1"/>
</dbReference>
<accession>A0A8H3W9U7</accession>
<dbReference type="Gene3D" id="4.10.240.10">
    <property type="entry name" value="Zn(2)-C6 fungal-type DNA-binding domain"/>
    <property type="match status" value="1"/>
</dbReference>
<evidence type="ECO:0000256" key="7">
    <source>
        <dbReference type="SAM" id="MobiDB-lite"/>
    </source>
</evidence>
<evidence type="ECO:0000313" key="9">
    <source>
        <dbReference type="EMBL" id="KAF0321897.1"/>
    </source>
</evidence>
<dbReference type="GO" id="GO:0000978">
    <property type="term" value="F:RNA polymerase II cis-regulatory region sequence-specific DNA binding"/>
    <property type="evidence" value="ECO:0007669"/>
    <property type="project" value="TreeGrafter"/>
</dbReference>
<evidence type="ECO:0000256" key="4">
    <source>
        <dbReference type="ARBA" id="ARBA00023125"/>
    </source>
</evidence>
<dbReference type="GO" id="GO:0005634">
    <property type="term" value="C:nucleus"/>
    <property type="evidence" value="ECO:0007669"/>
    <property type="project" value="TreeGrafter"/>
</dbReference>
<dbReference type="InterPro" id="IPR051430">
    <property type="entry name" value="Fungal_TF_Env_Response"/>
</dbReference>
<dbReference type="CDD" id="cd00067">
    <property type="entry name" value="GAL4"/>
    <property type="match status" value="1"/>
</dbReference>
<sequence length="744" mass="83848">MERQPRKRRRPALSCLECRRRKIKCDRSDPCTHCVSSKIQCTYKTYRNDPETRRSTPRSDVGRALSNPALRPASPAVAGQGPPPNLGRSFQGLADTASPQTILADERRTRTSNAVGHHNISPQNLNFQAEPDLQDLLRRLQRLERDSTGPNNPGSSGLAQNLLPSHSGPQDSQVVLKKSRLWRWSDWMGEAEEFAPVLAWFAAYTEAKDPTKESPFQNAATQVLAVEIDTLYQNCKILAKRLKVCRPTRSMSGLSPSLMPPSREVADAMVDAYLNSFELVHRILHIPTFWTEYHEFWDHPETTTMDIRLKILLVIGMGSSLSEHEDATLRQMATHWVYAAQSWLSGPLEKDRLGITGLQVHCLTMLARQIFSVGGDLIWMSMGSLIHRAMQIGLHRDPKHLPKMSLLQAELRRRLWATILELVVQSSLDSAMPPRLSFNEFDTEAPSNINDDEMDESTDIVEPHPQKVFTNTSFQLLLLNSLPTRLKILQLLNDLHSELSYTDALALSDEITTACRENMVFGKAFEARGITTFHRNLIEYLVRRFMLPLHCPFASKARLNPIFHYSIRASLDASVAIISPEPDDTFSRLTALSGGLFREGFRYAIATISLEFLAVAKSQQLDGTIHRDDRYRALLKSSVKDLIELSAERIRQGDTNIKGHMFLSMIVAQVEAIEEGHSGEHMIAQSAKNSLEFCNSVLQKRLESVPSPWSTDTSTMAADREGQEAFAIDWDFDFFLPDTDFAAS</sequence>
<dbReference type="InterPro" id="IPR036864">
    <property type="entry name" value="Zn2-C6_fun-type_DNA-bd_sf"/>
</dbReference>
<dbReference type="AlphaFoldDB" id="A0A8H3W9U7"/>
<dbReference type="Pfam" id="PF00172">
    <property type="entry name" value="Zn_clus"/>
    <property type="match status" value="1"/>
</dbReference>
<feature type="compositionally biased region" description="Polar residues" evidence="7">
    <location>
        <begin position="148"/>
        <end position="171"/>
    </location>
</feature>
<dbReference type="InterPro" id="IPR001138">
    <property type="entry name" value="Zn2Cys6_DnaBD"/>
</dbReference>
<name>A0A8H3W9U7_9PEZI</name>
<feature type="region of interest" description="Disordered" evidence="7">
    <location>
        <begin position="48"/>
        <end position="92"/>
    </location>
</feature>
<evidence type="ECO:0000256" key="1">
    <source>
        <dbReference type="ARBA" id="ARBA00022723"/>
    </source>
</evidence>
<feature type="region of interest" description="Disordered" evidence="7">
    <location>
        <begin position="109"/>
        <end position="129"/>
    </location>
</feature>
<dbReference type="PANTHER" id="PTHR31944">
    <property type="entry name" value="HEME-RESPONSIVE ZINC FINGER TRANSCRIPTION FACTOR HAP1"/>
    <property type="match status" value="1"/>
</dbReference>
<dbReference type="InterPro" id="IPR007219">
    <property type="entry name" value="XnlR_reg_dom"/>
</dbReference>
<dbReference type="SMART" id="SM00066">
    <property type="entry name" value="GAL4"/>
    <property type="match status" value="1"/>
</dbReference>
<dbReference type="GO" id="GO:0001228">
    <property type="term" value="F:DNA-binding transcription activator activity, RNA polymerase II-specific"/>
    <property type="evidence" value="ECO:0007669"/>
    <property type="project" value="TreeGrafter"/>
</dbReference>
<protein>
    <submittedName>
        <fullName evidence="9">C6 zinc finger domain-containing protein</fullName>
    </submittedName>
</protein>
<dbReference type="OrthoDB" id="4337792at2759"/>